<dbReference type="Gene3D" id="3.30.1120.30">
    <property type="entry name" value="POLO box domain"/>
    <property type="match status" value="1"/>
</dbReference>
<dbReference type="SUPFAM" id="SSF82615">
    <property type="entry name" value="Polo-box domain"/>
    <property type="match status" value="1"/>
</dbReference>
<dbReference type="Proteomes" id="UP000035680">
    <property type="component" value="Unassembled WGS sequence"/>
</dbReference>
<proteinExistence type="predicted"/>
<dbReference type="InterPro" id="IPR036947">
    <property type="entry name" value="POLO_box_dom_sf"/>
</dbReference>
<accession>A0A0K0G279</accession>
<dbReference type="CDD" id="cd13118">
    <property type="entry name" value="POLO_box_1"/>
    <property type="match status" value="1"/>
</dbReference>
<reference evidence="2" key="1">
    <citation type="submission" date="2014-07" db="EMBL/GenBank/DDBJ databases">
        <authorList>
            <person name="Martin A.A"/>
            <person name="De Silva N."/>
        </authorList>
    </citation>
    <scope>NUCLEOTIDE SEQUENCE</scope>
</reference>
<dbReference type="InterPro" id="IPR000959">
    <property type="entry name" value="POLO_box_dom"/>
</dbReference>
<evidence type="ECO:0000313" key="2">
    <source>
        <dbReference type="Proteomes" id="UP000035680"/>
    </source>
</evidence>
<protein>
    <submittedName>
        <fullName evidence="3">Polo kinase</fullName>
    </submittedName>
</protein>
<reference evidence="3" key="2">
    <citation type="submission" date="2015-08" db="UniProtKB">
        <authorList>
            <consortium name="WormBaseParasite"/>
        </authorList>
    </citation>
    <scope>IDENTIFICATION</scope>
</reference>
<dbReference type="AlphaFoldDB" id="A0A0K0G279"/>
<dbReference type="STRING" id="75913.A0A0K0G279"/>
<dbReference type="Pfam" id="PF00659">
    <property type="entry name" value="POLO_box"/>
    <property type="match status" value="1"/>
</dbReference>
<name>A0A0K0G279_STRVS</name>
<evidence type="ECO:0000313" key="3">
    <source>
        <dbReference type="WBParaSite" id="SVE_1882500.1"/>
    </source>
</evidence>
<sequence length="111" mass="13098">MNGMALPRFSGPKYFVSRWIDFNVKYSLGYQLSDSNVSILIKDNSRHVVDGSMKIFKYIDKNGVRDYFEYDNCPTRLGKRFKLLGYFKNFMETYLLAEPLVEGRRKRNQSC</sequence>
<keyword evidence="2" id="KW-1185">Reference proteome</keyword>
<dbReference type="WBParaSite" id="SVE_1882500.1">
    <property type="protein sequence ID" value="SVE_1882500.1"/>
    <property type="gene ID" value="SVE_1882500"/>
</dbReference>
<organism evidence="2 3">
    <name type="scientific">Strongyloides venezuelensis</name>
    <name type="common">Threadworm</name>
    <dbReference type="NCBI Taxonomy" id="75913"/>
    <lineage>
        <taxon>Eukaryota</taxon>
        <taxon>Metazoa</taxon>
        <taxon>Ecdysozoa</taxon>
        <taxon>Nematoda</taxon>
        <taxon>Chromadorea</taxon>
        <taxon>Rhabditida</taxon>
        <taxon>Tylenchina</taxon>
        <taxon>Panagrolaimomorpha</taxon>
        <taxon>Strongyloidoidea</taxon>
        <taxon>Strongyloididae</taxon>
        <taxon>Strongyloides</taxon>
    </lineage>
</organism>
<dbReference type="InterPro" id="IPR033701">
    <property type="entry name" value="POLO_box_1"/>
</dbReference>
<evidence type="ECO:0000259" key="1">
    <source>
        <dbReference type="PROSITE" id="PS50078"/>
    </source>
</evidence>
<dbReference type="PROSITE" id="PS50078">
    <property type="entry name" value="POLO_BOX"/>
    <property type="match status" value="1"/>
</dbReference>
<feature type="domain" description="POLO box" evidence="1">
    <location>
        <begin position="15"/>
        <end position="93"/>
    </location>
</feature>